<comment type="caution">
    <text evidence="1">The sequence shown here is derived from an EMBL/GenBank/DDBJ whole genome shotgun (WGS) entry which is preliminary data.</text>
</comment>
<sequence length="114" mass="13449">MNVILIPPFQTLTQKEEVGEWINGKFIKEEKLAQYKGKLLPLRAYELSNINGGAIHQDSRKFYTKEKIKINSILFHKSRKYRVISCKDYDEQEADIKIYILEYIETGEEENGDY</sequence>
<keyword evidence="2" id="KW-1185">Reference proteome</keyword>
<evidence type="ECO:0000313" key="2">
    <source>
        <dbReference type="Proteomes" id="UP000728968"/>
    </source>
</evidence>
<dbReference type="EMBL" id="JACJLT010000175">
    <property type="protein sequence ID" value="MBM6876092.1"/>
    <property type="molecule type" value="Genomic_DNA"/>
</dbReference>
<dbReference type="Proteomes" id="UP000728968">
    <property type="component" value="Unassembled WGS sequence"/>
</dbReference>
<gene>
    <name evidence="1" type="ORF">H6A04_10630</name>
</gene>
<evidence type="ECO:0000313" key="1">
    <source>
        <dbReference type="EMBL" id="MBM6876092.1"/>
    </source>
</evidence>
<evidence type="ECO:0008006" key="3">
    <source>
        <dbReference type="Google" id="ProtNLM"/>
    </source>
</evidence>
<dbReference type="RefSeq" id="WP_204716725.1">
    <property type="nucleotide sequence ID" value="NZ_JACJLT010000175.1"/>
</dbReference>
<proteinExistence type="predicted"/>
<protein>
    <recommendedName>
        <fullName evidence="3">Head-tail adaptor protein</fullName>
    </recommendedName>
</protein>
<organism evidence="1 2">
    <name type="scientific">Fusobacterium mortiferum</name>
    <dbReference type="NCBI Taxonomy" id="850"/>
    <lineage>
        <taxon>Bacteria</taxon>
        <taxon>Fusobacteriati</taxon>
        <taxon>Fusobacteriota</taxon>
        <taxon>Fusobacteriia</taxon>
        <taxon>Fusobacteriales</taxon>
        <taxon>Fusobacteriaceae</taxon>
        <taxon>Fusobacterium</taxon>
    </lineage>
</organism>
<name>A0ABS2G5D8_FUSMR</name>
<reference evidence="1 2" key="1">
    <citation type="journal article" date="2021" name="Sci. Rep.">
        <title>The distribution of antibiotic resistance genes in chicken gut microbiota commensals.</title>
        <authorList>
            <person name="Juricova H."/>
            <person name="Matiasovicova J."/>
            <person name="Kubasova T."/>
            <person name="Cejkova D."/>
            <person name="Rychlik I."/>
        </authorList>
    </citation>
    <scope>NUCLEOTIDE SEQUENCE [LARGE SCALE GENOMIC DNA]</scope>
    <source>
        <strain evidence="1 2">An425</strain>
    </source>
</reference>
<accession>A0ABS2G5D8</accession>